<accession>A0ABR9EBP0</accession>
<comment type="caution">
    <text evidence="2">The sequence shown here is derived from an EMBL/GenBank/DDBJ whole genome shotgun (WGS) entry which is preliminary data.</text>
</comment>
<dbReference type="RefSeq" id="WP_192507707.1">
    <property type="nucleotide sequence ID" value="NZ_AQGV01000012.1"/>
</dbReference>
<dbReference type="InterPro" id="IPR000182">
    <property type="entry name" value="GNAT_dom"/>
</dbReference>
<dbReference type="PROSITE" id="PS51186">
    <property type="entry name" value="GNAT"/>
    <property type="match status" value="1"/>
</dbReference>
<reference evidence="2 3" key="1">
    <citation type="submission" date="2015-03" db="EMBL/GenBank/DDBJ databases">
        <title>Genome sequence of Pseudoalteromonas aurantia.</title>
        <authorList>
            <person name="Xie B.-B."/>
            <person name="Rong J.-C."/>
            <person name="Qin Q.-L."/>
            <person name="Zhang Y.-Z."/>
        </authorList>
    </citation>
    <scope>NUCLEOTIDE SEQUENCE [LARGE SCALE GENOMIC DNA]</scope>
    <source>
        <strain evidence="2 3">208</strain>
    </source>
</reference>
<dbReference type="SUPFAM" id="SSF55729">
    <property type="entry name" value="Acyl-CoA N-acyltransferases (Nat)"/>
    <property type="match status" value="1"/>
</dbReference>
<sequence length="153" mass="17046">MIKQLNHSQHSVASQIYGVFQGSYKVEAALIGTTHFPPLSRSVQNIESATTLFYGYFEANVLAAVIEISVTDMLLSIESLTVSPHFFRKGIAHKLLNFIISTYQRPEAIVETAAVNTPAINLYRKQGFRVFKTWTPAHGIEKVAMLMKKGQST</sequence>
<dbReference type="InterPro" id="IPR016181">
    <property type="entry name" value="Acyl_CoA_acyltransferase"/>
</dbReference>
<dbReference type="Pfam" id="PF13673">
    <property type="entry name" value="Acetyltransf_10"/>
    <property type="match status" value="1"/>
</dbReference>
<dbReference type="EMBL" id="AQGV01000012">
    <property type="protein sequence ID" value="MBE0368426.1"/>
    <property type="molecule type" value="Genomic_DNA"/>
</dbReference>
<feature type="domain" description="N-acetyltransferase" evidence="1">
    <location>
        <begin position="1"/>
        <end position="152"/>
    </location>
</feature>
<proteinExistence type="predicted"/>
<evidence type="ECO:0000313" key="3">
    <source>
        <dbReference type="Proteomes" id="UP000615755"/>
    </source>
</evidence>
<keyword evidence="3" id="KW-1185">Reference proteome</keyword>
<dbReference type="Gene3D" id="3.40.630.30">
    <property type="match status" value="1"/>
</dbReference>
<name>A0ABR9EBP0_9GAMM</name>
<gene>
    <name evidence="2" type="ORF">PAUR_a2022</name>
</gene>
<organism evidence="2 3">
    <name type="scientific">Pseudoalteromonas aurantia 208</name>
    <dbReference type="NCBI Taxonomy" id="1314867"/>
    <lineage>
        <taxon>Bacteria</taxon>
        <taxon>Pseudomonadati</taxon>
        <taxon>Pseudomonadota</taxon>
        <taxon>Gammaproteobacteria</taxon>
        <taxon>Alteromonadales</taxon>
        <taxon>Pseudoalteromonadaceae</taxon>
        <taxon>Pseudoalteromonas</taxon>
    </lineage>
</organism>
<protein>
    <recommendedName>
        <fullName evidence="1">N-acetyltransferase domain-containing protein</fullName>
    </recommendedName>
</protein>
<dbReference type="Proteomes" id="UP000615755">
    <property type="component" value="Unassembled WGS sequence"/>
</dbReference>
<evidence type="ECO:0000313" key="2">
    <source>
        <dbReference type="EMBL" id="MBE0368426.1"/>
    </source>
</evidence>
<evidence type="ECO:0000259" key="1">
    <source>
        <dbReference type="PROSITE" id="PS51186"/>
    </source>
</evidence>
<dbReference type="CDD" id="cd04301">
    <property type="entry name" value="NAT_SF"/>
    <property type="match status" value="1"/>
</dbReference>